<sequence length="60" mass="6833">MRPFLPVRQREFRMTAMQNLQGVPGTAMRENREVPGRVLPAYCGSQPCMAAIRNLQDGRE</sequence>
<dbReference type="EMBL" id="QDHA01000037">
    <property type="protein sequence ID" value="RCJ07475.1"/>
    <property type="molecule type" value="Genomic_DNA"/>
</dbReference>
<proteinExistence type="predicted"/>
<dbReference type="Proteomes" id="UP000253501">
    <property type="component" value="Unassembled WGS sequence"/>
</dbReference>
<evidence type="ECO:0000313" key="1">
    <source>
        <dbReference type="EMBL" id="RCJ07475.1"/>
    </source>
</evidence>
<reference evidence="1 2" key="1">
    <citation type="submission" date="2018-04" db="EMBL/GenBank/DDBJ databases">
        <title>Cupriavidus necator CR12 genome sequencing and assembly.</title>
        <authorList>
            <person name="Ben Fekih I."/>
            <person name="Mazhar H.S."/>
            <person name="Bello S.K."/>
            <person name="Rensing C."/>
        </authorList>
    </citation>
    <scope>NUCLEOTIDE SEQUENCE [LARGE SCALE GENOMIC DNA]</scope>
    <source>
        <strain evidence="1 2">CR12</strain>
    </source>
</reference>
<gene>
    <name evidence="1" type="ORF">DDK22_15955</name>
</gene>
<organism evidence="1 2">
    <name type="scientific">Cupriavidus necator</name>
    <name type="common">Alcaligenes eutrophus</name>
    <name type="synonym">Ralstonia eutropha</name>
    <dbReference type="NCBI Taxonomy" id="106590"/>
    <lineage>
        <taxon>Bacteria</taxon>
        <taxon>Pseudomonadati</taxon>
        <taxon>Pseudomonadota</taxon>
        <taxon>Betaproteobacteria</taxon>
        <taxon>Burkholderiales</taxon>
        <taxon>Burkholderiaceae</taxon>
        <taxon>Cupriavidus</taxon>
    </lineage>
</organism>
<evidence type="ECO:0000313" key="2">
    <source>
        <dbReference type="Proteomes" id="UP000253501"/>
    </source>
</evidence>
<accession>A0A367PKA0</accession>
<comment type="caution">
    <text evidence="1">The sequence shown here is derived from an EMBL/GenBank/DDBJ whole genome shotgun (WGS) entry which is preliminary data.</text>
</comment>
<dbReference type="AlphaFoldDB" id="A0A367PKA0"/>
<name>A0A367PKA0_CUPNE</name>
<protein>
    <submittedName>
        <fullName evidence="1">Uncharacterized protein</fullName>
    </submittedName>
</protein>